<dbReference type="Proteomes" id="UP000014500">
    <property type="component" value="Unassembled WGS sequence"/>
</dbReference>
<dbReference type="EC" id="3.1.3.2" evidence="3"/>
<organism evidence="8 9">
    <name type="scientific">Strigamia maritima</name>
    <name type="common">European centipede</name>
    <name type="synonym">Geophilus maritimus</name>
    <dbReference type="NCBI Taxonomy" id="126957"/>
    <lineage>
        <taxon>Eukaryota</taxon>
        <taxon>Metazoa</taxon>
        <taxon>Ecdysozoa</taxon>
        <taxon>Arthropoda</taxon>
        <taxon>Myriapoda</taxon>
        <taxon>Chilopoda</taxon>
        <taxon>Pleurostigmophora</taxon>
        <taxon>Geophilomorpha</taxon>
        <taxon>Linotaeniidae</taxon>
        <taxon>Strigamia</taxon>
    </lineage>
</organism>
<sequence length="1496" mass="172731">MNIFSSVLVLSIAHSVFALDIIYYQPEQIHLSYGDDPSQMVITWSTINATNESIVEYGDELENSAIGFSTLFTDTGDEHRSQYIHRVKLFDLDPQTKYTYHCGSKYGWSALYYFVTTPSGSNWSPRVALFGDMGNENAQSLPRLQQEVEKGMYDAILHVGDFAYNMEDNNARVGDEFMRQIEPIATLVPYMACVGNHEKDHNFTNYKNRFSMPGSENNLLYSFNMGPVHFIAISTEFYYFFQYGFKQVVKQYNWLKNDLQKANLPENRKNQPWIVRVGIPVFHWFGLEKLFYDNGVDLEFWAHEHSYERLWPVYNRKVYNGSWNQPYTNPGAPVHITTGSAGCDERHDPFRDDFPEWSAFHSTDYGYTRMQAFNSSHLYLEQVSDDKDGEIIDKIWVIKDKHGPYCGAADFRTILLVESSFNRDNILLFAMAQGLIKGIQEVVFDELCDNKLKDSIPIISSSSICCSYRTKQQVITESQNLKQKLKILYQNVKLPRVYWLNKGIPLTIKEHFIPLKLENIQTGQPVNSSFLIGKRTLLYSQPVCGKTVQTWRLMHDWAVESDYMKSMQLAFVLPLHLLNYKQFTDLTSAISSYYCFENPKQLKTILKQNPRSLFVLDGLDKLGEEEINILFEFLLKPKYIDSTVVVTCRTNLSQLSEQGISKYFDNQIQISGMEIKDRRQFISKFISQTENKNVVNHIETVIRPISDLFSLPIWVTSLANQIAQSQHITAYTTWTKTDILKFFINYLCRMHLLEDGVSLTENFNVFNRNDSTVAKFRDNCVELGKLCVENILNKKEQFKDSAITKQFCKYGLLNYIKEIDNEHFVFSHTSVSELFAAIYLWNEFHTNDFSFSELNISLINEMVVKIGRTTLVLPLLVGLLKEKAVVLFEQMHPFAHLYSSQELLLWRMLAEHKSNYDFIKVVDFFPVNVHRDVDENLSKFYASSRHAKLVSAGIENGRVKGVFVKSELTFSLPEDTVIPELYIDSNFDSSVDPLFPLIEIISKCMLKLSKLKLLEISESREVLESKMEAILPNLTISLTEIKNQLLNPNKNVESKLLQIVKNTLRNMKKTLSTFSFDNQSKVLISLIEEILPTLEFPSDFSKLNCRSVVWTWAENVHNNENIRDQIWSFYTSIKCIQRGFYFNDIKCVNTALNKQTEMKSLHYEVTKHNAYHSEILCNLLQTSQLEVLSLTLLDKSSLQILHDISPYLTSLKSLNLTNNAKNIVDVDLFMDKISFPLPRKAGWHSLVLFDIKLKHHQIGVRVYHLCVRNSEPETVSAVSSIDVCLLQCTADLLFKLHSLDSNWAGFESVVELGLMLDKHEVAQSFSFWTVVGSFKNLQFLEIAFPAPSMTAVGEIIKCIFMLPITHVLFSYVEWDLDLLSKLISSLDQNLSFSVNIKTISLLTHLDGQESSKVGVIRDHVETLLQLLKQGQFERLQIICSKSRFWPSFMEKQIIDPVLFRVEHCLWGNNREDPETYKILHTDFHAMYNNFSITPLI</sequence>
<protein>
    <recommendedName>
        <fullName evidence="3">Purple acid phosphatase</fullName>
        <ecNumber evidence="3">3.1.3.2</ecNumber>
    </recommendedName>
</protein>
<feature type="signal peptide" evidence="3">
    <location>
        <begin position="1"/>
        <end position="18"/>
    </location>
</feature>
<dbReference type="EMBL" id="JH432074">
    <property type="status" value="NOT_ANNOTATED_CDS"/>
    <property type="molecule type" value="Genomic_DNA"/>
</dbReference>
<keyword evidence="1 3" id="KW-0732">Signal</keyword>
<accession>T1JCQ8</accession>
<evidence type="ECO:0000259" key="6">
    <source>
        <dbReference type="Pfam" id="PF14008"/>
    </source>
</evidence>
<dbReference type="InterPro" id="IPR041792">
    <property type="entry name" value="MPP_PAP"/>
</dbReference>
<reference evidence="9" key="1">
    <citation type="submission" date="2011-05" db="EMBL/GenBank/DDBJ databases">
        <authorList>
            <person name="Richards S.R."/>
            <person name="Qu J."/>
            <person name="Jiang H."/>
            <person name="Jhangiani S.N."/>
            <person name="Agravi P."/>
            <person name="Goodspeed R."/>
            <person name="Gross S."/>
            <person name="Mandapat C."/>
            <person name="Jackson L."/>
            <person name="Mathew T."/>
            <person name="Pu L."/>
            <person name="Thornton R."/>
            <person name="Saada N."/>
            <person name="Wilczek-Boney K.B."/>
            <person name="Lee S."/>
            <person name="Kovar C."/>
            <person name="Wu Y."/>
            <person name="Scherer S.E."/>
            <person name="Worley K.C."/>
            <person name="Muzny D.M."/>
            <person name="Gibbs R."/>
        </authorList>
    </citation>
    <scope>NUCLEOTIDE SEQUENCE</scope>
    <source>
        <strain evidence="9">Brora</strain>
    </source>
</reference>
<dbReference type="Pfam" id="PF05729">
    <property type="entry name" value="NACHT"/>
    <property type="match status" value="1"/>
</dbReference>
<dbReference type="InterPro" id="IPR027417">
    <property type="entry name" value="P-loop_NTPase"/>
</dbReference>
<comment type="similarity">
    <text evidence="3">Belongs to the metallophosphoesterase superfamily. Purple acid phosphatase family.</text>
</comment>
<dbReference type="CDD" id="cd00839">
    <property type="entry name" value="MPP_PAPs"/>
    <property type="match status" value="1"/>
</dbReference>
<dbReference type="Pfam" id="PF16656">
    <property type="entry name" value="Pur_ac_phosph_N"/>
    <property type="match status" value="1"/>
</dbReference>
<feature type="domain" description="Purple acid phosphatase C-terminal" evidence="6">
    <location>
        <begin position="332"/>
        <end position="394"/>
    </location>
</feature>
<dbReference type="InterPro" id="IPR025733">
    <property type="entry name" value="PAPs_C"/>
</dbReference>
<name>T1JCQ8_STRMM</name>
<feature type="chain" id="PRO_5005147061" description="Purple acid phosphatase" evidence="3">
    <location>
        <begin position="19"/>
        <end position="1496"/>
    </location>
</feature>
<evidence type="ECO:0000259" key="4">
    <source>
        <dbReference type="Pfam" id="PF00149"/>
    </source>
</evidence>
<dbReference type="STRING" id="126957.T1JCQ8"/>
<dbReference type="eggNOG" id="KOG1378">
    <property type="taxonomic scope" value="Eukaryota"/>
</dbReference>
<dbReference type="InterPro" id="IPR008963">
    <property type="entry name" value="Purple_acid_Pase-like_N"/>
</dbReference>
<dbReference type="InterPro" id="IPR007111">
    <property type="entry name" value="NACHT_NTPase"/>
</dbReference>
<dbReference type="Pfam" id="PF00149">
    <property type="entry name" value="Metallophos"/>
    <property type="match status" value="1"/>
</dbReference>
<proteinExistence type="inferred from homology"/>
<keyword evidence="3" id="KW-0378">Hydrolase</keyword>
<feature type="domain" description="NACHT" evidence="5">
    <location>
        <begin position="544"/>
        <end position="688"/>
    </location>
</feature>
<keyword evidence="9" id="KW-1185">Reference proteome</keyword>
<evidence type="ECO:0000256" key="1">
    <source>
        <dbReference type="ARBA" id="ARBA00022729"/>
    </source>
</evidence>
<dbReference type="Gene3D" id="2.60.40.380">
    <property type="entry name" value="Purple acid phosphatase-like, N-terminal"/>
    <property type="match status" value="1"/>
</dbReference>
<dbReference type="InterPro" id="IPR029052">
    <property type="entry name" value="Metallo-depent_PP-like"/>
</dbReference>
<evidence type="ECO:0000256" key="2">
    <source>
        <dbReference type="ARBA" id="ARBA00023180"/>
    </source>
</evidence>
<dbReference type="Pfam" id="PF14008">
    <property type="entry name" value="Metallophos_C"/>
    <property type="match status" value="1"/>
</dbReference>
<evidence type="ECO:0000259" key="7">
    <source>
        <dbReference type="Pfam" id="PF16656"/>
    </source>
</evidence>
<dbReference type="SUPFAM" id="SSF56300">
    <property type="entry name" value="Metallo-dependent phosphatases"/>
    <property type="match status" value="1"/>
</dbReference>
<feature type="domain" description="Purple acid phosphatase N-terminal" evidence="7">
    <location>
        <begin position="26"/>
        <end position="116"/>
    </location>
</feature>
<dbReference type="SUPFAM" id="SSF52540">
    <property type="entry name" value="P-loop containing nucleoside triphosphate hydrolases"/>
    <property type="match status" value="1"/>
</dbReference>
<dbReference type="Gene3D" id="3.40.50.300">
    <property type="entry name" value="P-loop containing nucleotide triphosphate hydrolases"/>
    <property type="match status" value="1"/>
</dbReference>
<dbReference type="GO" id="GO:0003993">
    <property type="term" value="F:acid phosphatase activity"/>
    <property type="evidence" value="ECO:0007669"/>
    <property type="project" value="UniProtKB-EC"/>
</dbReference>
<dbReference type="EnsemblMetazoa" id="SMAR011577-RA">
    <property type="protein sequence ID" value="SMAR011577-PA"/>
    <property type="gene ID" value="SMAR011577"/>
</dbReference>
<evidence type="ECO:0000313" key="8">
    <source>
        <dbReference type="EnsemblMetazoa" id="SMAR011577-PA"/>
    </source>
</evidence>
<comment type="catalytic activity">
    <reaction evidence="3">
        <text>a phosphate monoester + H2O = an alcohol + phosphate</text>
        <dbReference type="Rhea" id="RHEA:15017"/>
        <dbReference type="ChEBI" id="CHEBI:15377"/>
        <dbReference type="ChEBI" id="CHEBI:30879"/>
        <dbReference type="ChEBI" id="CHEBI:43474"/>
        <dbReference type="ChEBI" id="CHEBI:67140"/>
        <dbReference type="EC" id="3.1.3.2"/>
    </reaction>
</comment>
<evidence type="ECO:0000256" key="3">
    <source>
        <dbReference type="RuleBase" id="RU361203"/>
    </source>
</evidence>
<feature type="domain" description="Calcineurin-like phosphoesterase" evidence="4">
    <location>
        <begin position="126"/>
        <end position="307"/>
    </location>
</feature>
<dbReference type="PANTHER" id="PTHR45867:SF3">
    <property type="entry name" value="ACID PHOSPHATASE TYPE 7"/>
    <property type="match status" value="1"/>
</dbReference>
<dbReference type="PhylomeDB" id="T1JCQ8"/>
<dbReference type="InterPro" id="IPR015914">
    <property type="entry name" value="PAPs_N"/>
</dbReference>
<dbReference type="GO" id="GO:0046872">
    <property type="term" value="F:metal ion binding"/>
    <property type="evidence" value="ECO:0007669"/>
    <property type="project" value="InterPro"/>
</dbReference>
<evidence type="ECO:0000313" key="9">
    <source>
        <dbReference type="Proteomes" id="UP000014500"/>
    </source>
</evidence>
<evidence type="ECO:0000259" key="5">
    <source>
        <dbReference type="Pfam" id="PF05729"/>
    </source>
</evidence>
<dbReference type="SUPFAM" id="SSF49363">
    <property type="entry name" value="Purple acid phosphatase, N-terminal domain"/>
    <property type="match status" value="1"/>
</dbReference>
<reference evidence="8" key="2">
    <citation type="submission" date="2015-02" db="UniProtKB">
        <authorList>
            <consortium name="EnsemblMetazoa"/>
        </authorList>
    </citation>
    <scope>IDENTIFICATION</scope>
</reference>
<dbReference type="Gene3D" id="3.60.21.10">
    <property type="match status" value="1"/>
</dbReference>
<dbReference type="HOGENOM" id="CLU_248916_0_0_1"/>
<dbReference type="PANTHER" id="PTHR45867">
    <property type="entry name" value="PURPLE ACID PHOSPHATASE"/>
    <property type="match status" value="1"/>
</dbReference>
<dbReference type="InterPro" id="IPR004843">
    <property type="entry name" value="Calcineurin-like_PHP"/>
</dbReference>
<keyword evidence="2" id="KW-0325">Glycoprotein</keyword>